<dbReference type="GO" id="GO:0008194">
    <property type="term" value="F:UDP-glycosyltransferase activity"/>
    <property type="evidence" value="ECO:0007669"/>
    <property type="project" value="InterPro"/>
</dbReference>
<gene>
    <name evidence="3" type="primary">107371807</name>
    <name evidence="2" type="synonym">UGT201G3</name>
</gene>
<organism evidence="3 4">
    <name type="scientific">Tetranychus urticae</name>
    <name type="common">Two-spotted spider mite</name>
    <dbReference type="NCBI Taxonomy" id="32264"/>
    <lineage>
        <taxon>Eukaryota</taxon>
        <taxon>Metazoa</taxon>
        <taxon>Ecdysozoa</taxon>
        <taxon>Arthropoda</taxon>
        <taxon>Chelicerata</taxon>
        <taxon>Arachnida</taxon>
        <taxon>Acari</taxon>
        <taxon>Acariformes</taxon>
        <taxon>Trombidiformes</taxon>
        <taxon>Prostigmata</taxon>
        <taxon>Eleutherengona</taxon>
        <taxon>Raphignathae</taxon>
        <taxon>Tetranychoidea</taxon>
        <taxon>Tetranychidae</taxon>
        <taxon>Tetranychus</taxon>
    </lineage>
</organism>
<dbReference type="Proteomes" id="UP000015104">
    <property type="component" value="Unassembled WGS sequence"/>
</dbReference>
<name>T1JX21_TETUR</name>
<evidence type="ECO:0000256" key="1">
    <source>
        <dbReference type="ARBA" id="ARBA00022679"/>
    </source>
</evidence>
<dbReference type="SUPFAM" id="SSF53756">
    <property type="entry name" value="UDP-Glycosyltransferase/glycogen phosphorylase"/>
    <property type="match status" value="1"/>
</dbReference>
<dbReference type="PANTHER" id="PTHR48050">
    <property type="entry name" value="STEROL 3-BETA-GLUCOSYLTRANSFERASE"/>
    <property type="match status" value="1"/>
</dbReference>
<keyword evidence="1 2" id="KW-0808">Transferase</keyword>
<dbReference type="OMA" id="TELEPIM"/>
<evidence type="ECO:0000313" key="3">
    <source>
        <dbReference type="EnsemblMetazoa" id="tetur02g10390.1"/>
    </source>
</evidence>
<dbReference type="KEGG" id="tut:107371807"/>
<dbReference type="InterPro" id="IPR002213">
    <property type="entry name" value="UDP_glucos_trans"/>
</dbReference>
<dbReference type="RefSeq" id="XP_015795455.1">
    <property type="nucleotide sequence ID" value="XM_015939969.1"/>
</dbReference>
<sequence>MPKKYHFLITATNSYGPINAALGFGELLQRQGHHVIFAHLRKFRHFSESRGIEFLPFSEGLLRTNDSFINLMDSCPDSIRKNPLERYRNYSEADKERLSHMVAEYRRLESCIHKIIAVHQTQFDALIHGWCDFTSSLFVTNHTVISLQTANPLNLYHNGPPYGFGLSTTSDKRLWKEVAQNFLEANSVNIEKTNEMLRSMKRPPEFNPLKMVLPPKSVGFYYYPAQLDYEECLPREPAWHRVDCFIRSPGVTPLAIPRDFFNKPGKLIYFTLGTAVSNDLGIMRDIISVLAKSPHKFIVSKGFRGDQLELADNMWGENYVDQIRVLELVDLVITNGGNSTFMETLYFAKPLVIIPCFLDQMDNAQRAVDKKIGYRINLWEFSEQRLLDAIENALKDVEMHNRIKEISQSMRNSDSGVQAVRTIERVIEEAKSKNPRHY</sequence>
<dbReference type="eggNOG" id="KOG1192">
    <property type="taxonomic scope" value="Eukaryota"/>
</dbReference>
<dbReference type="EMBL" id="KJ584745">
    <property type="protein sequence ID" value="AHX56873.1"/>
    <property type="molecule type" value="mRNA"/>
</dbReference>
<dbReference type="EnsemblMetazoa" id="tetur02g10390.1">
    <property type="protein sequence ID" value="tetur02g10390.1"/>
    <property type="gene ID" value="tetur02g10390"/>
</dbReference>
<dbReference type="HOGENOM" id="CLU_000537_0_0_1"/>
<reference evidence="2" key="3">
    <citation type="submission" date="2014-03" db="EMBL/GenBank/DDBJ databases">
        <authorList>
            <person name="Ahn S.-J."/>
            <person name="Dermauw W."/>
            <person name="Wybouw N."/>
            <person name="Heckel D.G."/>
            <person name="Van Leeuwen T."/>
        </authorList>
    </citation>
    <scope>NUCLEOTIDE SEQUENCE</scope>
</reference>
<dbReference type="RefSeq" id="NP_001310106.1">
    <property type="nucleotide sequence ID" value="NM_001323177.1"/>
</dbReference>
<dbReference type="GeneID" id="107371807"/>
<dbReference type="Gene3D" id="3.40.50.2000">
    <property type="entry name" value="Glycogen Phosphorylase B"/>
    <property type="match status" value="2"/>
</dbReference>
<dbReference type="AlphaFoldDB" id="T1JX21"/>
<dbReference type="InterPro" id="IPR050426">
    <property type="entry name" value="Glycosyltransferase_28"/>
</dbReference>
<accession>T1JX21</accession>
<evidence type="ECO:0000313" key="2">
    <source>
        <dbReference type="EMBL" id="AHX56873.1"/>
    </source>
</evidence>
<evidence type="ECO:0000313" key="4">
    <source>
        <dbReference type="Proteomes" id="UP000015104"/>
    </source>
</evidence>
<keyword evidence="4" id="KW-1185">Reference proteome</keyword>
<dbReference type="PANTHER" id="PTHR48050:SF13">
    <property type="entry name" value="STEROL 3-BETA-GLUCOSYLTRANSFERASE UGT80A2"/>
    <property type="match status" value="1"/>
</dbReference>
<proteinExistence type="evidence at transcript level"/>
<reference evidence="4" key="1">
    <citation type="submission" date="2011-08" db="EMBL/GenBank/DDBJ databases">
        <authorList>
            <person name="Rombauts S."/>
        </authorList>
    </citation>
    <scope>NUCLEOTIDE SEQUENCE</scope>
    <source>
        <strain evidence="4">London</strain>
    </source>
</reference>
<dbReference type="EMBL" id="CAEY01000823">
    <property type="status" value="NOT_ANNOTATED_CDS"/>
    <property type="molecule type" value="Genomic_DNA"/>
</dbReference>
<reference evidence="3" key="4">
    <citation type="submission" date="2015-06" db="UniProtKB">
        <authorList>
            <consortium name="EnsemblMetazoa"/>
        </authorList>
    </citation>
    <scope>IDENTIFICATION</scope>
</reference>
<dbReference type="Pfam" id="PF00201">
    <property type="entry name" value="UDPGT"/>
    <property type="match status" value="1"/>
</dbReference>
<reference evidence="2" key="2">
    <citation type="journal article" date="2014" name="Insect Biochem. Mol. Biol.">
        <title>Bacterial origin of a diverse family of UDP-glycosyltransferase genes in the Tetranychus urticae genome.</title>
        <authorList>
            <person name="Ahn S.J."/>
            <person name="Dermauw W."/>
            <person name="Wybouw N."/>
            <person name="Heckel D.G."/>
            <person name="Van Leeuwen T."/>
        </authorList>
    </citation>
    <scope>NUCLEOTIDE SEQUENCE</scope>
</reference>
<dbReference type="CDD" id="cd03784">
    <property type="entry name" value="GT1_Gtf-like"/>
    <property type="match status" value="1"/>
</dbReference>
<protein>
    <submittedName>
        <fullName evidence="2">UDP-glycosyltransferase 201G3</fullName>
    </submittedName>
</protein>
<dbReference type="OrthoDB" id="5835829at2759"/>